<comment type="subcellular location">
    <subcellularLocation>
        <location evidence="3 13">Secreted</location>
        <location evidence="3 13">Extracellular space</location>
        <location evidence="3 13">Apoplast</location>
    </subcellularLocation>
</comment>
<evidence type="ECO:0000256" key="3">
    <source>
        <dbReference type="ARBA" id="ARBA00004271"/>
    </source>
</evidence>
<dbReference type="OMA" id="PIWRDVV"/>
<dbReference type="Pfam" id="PF00394">
    <property type="entry name" value="Cu-oxidase"/>
    <property type="match status" value="1"/>
</dbReference>
<keyword evidence="9 13" id="KW-0677">Repeat</keyword>
<keyword evidence="18" id="KW-1185">Reference proteome</keyword>
<dbReference type="InterPro" id="IPR034288">
    <property type="entry name" value="CuRO_1_LCC"/>
</dbReference>
<proteinExistence type="inferred from homology"/>
<dbReference type="Gene3D" id="2.60.40.420">
    <property type="entry name" value="Cupredoxins - blue copper proteins"/>
    <property type="match status" value="3"/>
</dbReference>
<evidence type="ECO:0000256" key="5">
    <source>
        <dbReference type="ARBA" id="ARBA00012297"/>
    </source>
</evidence>
<dbReference type="InterPro" id="IPR017761">
    <property type="entry name" value="Laccase"/>
</dbReference>
<feature type="domain" description="Plastocyanin-like" evidence="14">
    <location>
        <begin position="138"/>
        <end position="288"/>
    </location>
</feature>
<evidence type="ECO:0000259" key="16">
    <source>
        <dbReference type="Pfam" id="PF07732"/>
    </source>
</evidence>
<dbReference type="GO" id="GO:0005507">
    <property type="term" value="F:copper ion binding"/>
    <property type="evidence" value="ECO:0007669"/>
    <property type="project" value="InterPro"/>
</dbReference>
<evidence type="ECO:0000256" key="12">
    <source>
        <dbReference type="ARBA" id="ARBA00023185"/>
    </source>
</evidence>
<comment type="similarity">
    <text evidence="4 13">Belongs to the multicopper oxidase family.</text>
</comment>
<dbReference type="InterPro" id="IPR008972">
    <property type="entry name" value="Cupredoxin"/>
</dbReference>
<dbReference type="CDD" id="cd13875">
    <property type="entry name" value="CuRO_2_LCC_plant"/>
    <property type="match status" value="1"/>
</dbReference>
<dbReference type="AlphaFoldDB" id="W1NEX4"/>
<feature type="domain" description="Plastocyanin-like" evidence="16">
    <location>
        <begin position="13"/>
        <end position="125"/>
    </location>
</feature>
<dbReference type="InterPro" id="IPR034285">
    <property type="entry name" value="CuRO_2_LCC"/>
</dbReference>
<sequence length="560" mass="61645">MGSSKGVVFQIVESSPYTRLCRTKVILTVNGQYPGPTLYVRKGGTLIVKVLNKSSYNITLHWHGVKQPRNPWYDGPAYITQCPIKPGGRFTYKVFFSAEEGTVWWHAHSDWSRATVHGAIVVYPRIGASYPFPKPDGEMPIIFGEWWKKDVMQVLREAVITGGDPNISDAFNINGQPGDLYPCSRSGTFRMFVEQGKTYLLRLVNCAMNDELFYSVANHTLTVVGMDGSYLKPFATNFIVITPGQTMDVLLTANQPRNLYYMAARSYSSGQGVAFDNTTTTAILQYANTKNTSVPIFATLPYYNDTSSATSFTLKLKSLASKDHPISVPTNIDDSLVITVSVNTIPCVNNSCQGPNGSRLAASLNNISFQNPSFDILQAYYARVSGVFTKDFPSMPPFVFNFTADSFPESLQIPELGTKVRFLEWNSNVQIVFQGTNLVAGENHPFHVHGHSVYVVGQGFGNYDAVKDPLSFNLLDPPNLNTVDVPVRGWAAIRFKANNPGISLSVVCVCVCVVVRVLGDGIERKCFQVMCGAIDTVFITKNGPSLSDRLLPPPPDLPSC</sequence>
<evidence type="ECO:0000256" key="13">
    <source>
        <dbReference type="RuleBase" id="RU361119"/>
    </source>
</evidence>
<dbReference type="FunFam" id="2.60.40.420:FF:000049">
    <property type="entry name" value="Laccase"/>
    <property type="match status" value="1"/>
</dbReference>
<evidence type="ECO:0000256" key="7">
    <source>
        <dbReference type="ARBA" id="ARBA00022525"/>
    </source>
</evidence>
<dbReference type="Pfam" id="PF07732">
    <property type="entry name" value="Cu-oxidase_3"/>
    <property type="match status" value="1"/>
</dbReference>
<evidence type="ECO:0000256" key="4">
    <source>
        <dbReference type="ARBA" id="ARBA00010609"/>
    </source>
</evidence>
<dbReference type="GO" id="GO:0052716">
    <property type="term" value="F:hydroquinone:oxygen oxidoreductase activity"/>
    <property type="evidence" value="ECO:0007669"/>
    <property type="project" value="UniProtKB-EC"/>
</dbReference>
<gene>
    <name evidence="17" type="ORF">AMTR_s00010p00242360</name>
</gene>
<feature type="domain" description="Plastocyanin-like" evidence="15">
    <location>
        <begin position="397"/>
        <end position="502"/>
    </location>
</feature>
<evidence type="ECO:0000313" key="18">
    <source>
        <dbReference type="Proteomes" id="UP000017836"/>
    </source>
</evidence>
<keyword evidence="12 13" id="KW-0439">Lignin degradation</keyword>
<dbReference type="InterPro" id="IPR011707">
    <property type="entry name" value="Cu-oxidase-like_N"/>
</dbReference>
<keyword evidence="6 13" id="KW-0052">Apoplast</keyword>
<evidence type="ECO:0000256" key="11">
    <source>
        <dbReference type="ARBA" id="ARBA00023008"/>
    </source>
</evidence>
<evidence type="ECO:0000256" key="9">
    <source>
        <dbReference type="ARBA" id="ARBA00022737"/>
    </source>
</evidence>
<comment type="catalytic activity">
    <reaction evidence="1 13">
        <text>4 hydroquinone + O2 = 4 benzosemiquinone + 2 H2O</text>
        <dbReference type="Rhea" id="RHEA:11276"/>
        <dbReference type="ChEBI" id="CHEBI:15377"/>
        <dbReference type="ChEBI" id="CHEBI:15379"/>
        <dbReference type="ChEBI" id="CHEBI:17594"/>
        <dbReference type="ChEBI" id="CHEBI:17977"/>
        <dbReference type="EC" id="1.10.3.2"/>
    </reaction>
</comment>
<comment type="function">
    <text evidence="2 13">Lignin degradation and detoxification of lignin-derived products.</text>
</comment>
<evidence type="ECO:0000256" key="8">
    <source>
        <dbReference type="ARBA" id="ARBA00022723"/>
    </source>
</evidence>
<organism evidence="17 18">
    <name type="scientific">Amborella trichopoda</name>
    <dbReference type="NCBI Taxonomy" id="13333"/>
    <lineage>
        <taxon>Eukaryota</taxon>
        <taxon>Viridiplantae</taxon>
        <taxon>Streptophyta</taxon>
        <taxon>Embryophyta</taxon>
        <taxon>Tracheophyta</taxon>
        <taxon>Spermatophyta</taxon>
        <taxon>Magnoliopsida</taxon>
        <taxon>Amborellales</taxon>
        <taxon>Amborellaceae</taxon>
        <taxon>Amborella</taxon>
    </lineage>
</organism>
<dbReference type="NCBIfam" id="TIGR03389">
    <property type="entry name" value="laccase"/>
    <property type="match status" value="1"/>
</dbReference>
<evidence type="ECO:0000259" key="14">
    <source>
        <dbReference type="Pfam" id="PF00394"/>
    </source>
</evidence>
<keyword evidence="11 13" id="KW-0186">Copper</keyword>
<dbReference type="HOGENOM" id="CLU_006504_6_3_1"/>
<keyword evidence="8 13" id="KW-0479">Metal-binding</keyword>
<dbReference type="CDD" id="cd13849">
    <property type="entry name" value="CuRO_1_LCC_plant"/>
    <property type="match status" value="1"/>
</dbReference>
<evidence type="ECO:0000256" key="6">
    <source>
        <dbReference type="ARBA" id="ARBA00022523"/>
    </source>
</evidence>
<dbReference type="SUPFAM" id="SSF49503">
    <property type="entry name" value="Cupredoxins"/>
    <property type="match status" value="3"/>
</dbReference>
<dbReference type="InterPro" id="IPR001117">
    <property type="entry name" value="Cu-oxidase_2nd"/>
</dbReference>
<dbReference type="eggNOG" id="KOG1263">
    <property type="taxonomic scope" value="Eukaryota"/>
</dbReference>
<dbReference type="GO" id="GO:0046274">
    <property type="term" value="P:lignin catabolic process"/>
    <property type="evidence" value="ECO:0007669"/>
    <property type="project" value="UniProtKB-KW"/>
</dbReference>
<evidence type="ECO:0000313" key="17">
    <source>
        <dbReference type="EMBL" id="ERM94337.1"/>
    </source>
</evidence>
<evidence type="ECO:0000256" key="1">
    <source>
        <dbReference type="ARBA" id="ARBA00000349"/>
    </source>
</evidence>
<dbReference type="Gramene" id="ERM94337">
    <property type="protein sequence ID" value="ERM94337"/>
    <property type="gene ID" value="AMTR_s00010p00242360"/>
</dbReference>
<dbReference type="Pfam" id="PF07731">
    <property type="entry name" value="Cu-oxidase_2"/>
    <property type="match status" value="1"/>
</dbReference>
<dbReference type="InterPro" id="IPR045087">
    <property type="entry name" value="Cu-oxidase_fam"/>
</dbReference>
<name>W1NEX4_AMBTC</name>
<dbReference type="GO" id="GO:0048046">
    <property type="term" value="C:apoplast"/>
    <property type="evidence" value="ECO:0007669"/>
    <property type="project" value="UniProtKB-SubCell"/>
</dbReference>
<evidence type="ECO:0000256" key="2">
    <source>
        <dbReference type="ARBA" id="ARBA00002075"/>
    </source>
</evidence>
<keyword evidence="10 13" id="KW-0560">Oxidoreductase</keyword>
<dbReference type="GO" id="GO:0016491">
    <property type="term" value="F:oxidoreductase activity"/>
    <property type="evidence" value="ECO:0000318"/>
    <property type="project" value="GO_Central"/>
</dbReference>
<dbReference type="STRING" id="13333.W1NEX4"/>
<dbReference type="EMBL" id="KI397513">
    <property type="protein sequence ID" value="ERM94337.1"/>
    <property type="molecule type" value="Genomic_DNA"/>
</dbReference>
<accession>W1NEX4</accession>
<dbReference type="PANTHER" id="PTHR11709">
    <property type="entry name" value="MULTI-COPPER OXIDASE"/>
    <property type="match status" value="1"/>
</dbReference>
<evidence type="ECO:0000259" key="15">
    <source>
        <dbReference type="Pfam" id="PF07731"/>
    </source>
</evidence>
<dbReference type="PANTHER" id="PTHR11709:SF262">
    <property type="entry name" value="LACCASE-14"/>
    <property type="match status" value="1"/>
</dbReference>
<dbReference type="EC" id="1.10.3.2" evidence="5 13"/>
<keyword evidence="7 13" id="KW-0964">Secreted</keyword>
<dbReference type="InterPro" id="IPR011706">
    <property type="entry name" value="Cu-oxidase_C"/>
</dbReference>
<comment type="cofactor">
    <cofactor evidence="13">
        <name>Cu cation</name>
        <dbReference type="ChEBI" id="CHEBI:23378"/>
    </cofactor>
    <text evidence="13">Binds 4 Cu cations per monomer.</text>
</comment>
<dbReference type="Proteomes" id="UP000017836">
    <property type="component" value="Unassembled WGS sequence"/>
</dbReference>
<reference evidence="18" key="1">
    <citation type="journal article" date="2013" name="Science">
        <title>The Amborella genome and the evolution of flowering plants.</title>
        <authorList>
            <consortium name="Amborella Genome Project"/>
        </authorList>
    </citation>
    <scope>NUCLEOTIDE SEQUENCE [LARGE SCALE GENOMIC DNA]</scope>
</reference>
<evidence type="ECO:0000256" key="10">
    <source>
        <dbReference type="ARBA" id="ARBA00023002"/>
    </source>
</evidence>
<protein>
    <recommendedName>
        <fullName evidence="5 13">Laccase</fullName>
        <ecNumber evidence="5 13">1.10.3.2</ecNumber>
    </recommendedName>
    <alternativeName>
        <fullName evidence="13">Benzenediol:oxygen oxidoreductase</fullName>
    </alternativeName>
    <alternativeName>
        <fullName evidence="13">Diphenol oxidase</fullName>
    </alternativeName>
    <alternativeName>
        <fullName evidence="13">Urishiol oxidase</fullName>
    </alternativeName>
</protein>